<dbReference type="RefSeq" id="WP_004710445.1">
    <property type="nucleotide sequence ID" value="NZ_CP023964.1"/>
</dbReference>
<accession>A0A380PW48</accession>
<protein>
    <submittedName>
        <fullName evidence="1">Metallo-beta-lactamase superfamily protein</fullName>
    </submittedName>
</protein>
<evidence type="ECO:0000313" key="1">
    <source>
        <dbReference type="EMBL" id="SUP77778.1"/>
    </source>
</evidence>
<evidence type="ECO:0000313" key="2">
    <source>
        <dbReference type="Proteomes" id="UP000254835"/>
    </source>
</evidence>
<reference evidence="1 2" key="1">
    <citation type="submission" date="2018-06" db="EMBL/GenBank/DDBJ databases">
        <authorList>
            <consortium name="Pathogen Informatics"/>
            <person name="Doyle S."/>
        </authorList>
    </citation>
    <scope>NUCLEOTIDE SEQUENCE [LARGE SCALE GENOMIC DNA]</scope>
    <source>
        <strain evidence="1 2">NCTC11470</strain>
    </source>
</reference>
<dbReference type="EMBL" id="UHJA01000001">
    <property type="protein sequence ID" value="SUP77778.1"/>
    <property type="molecule type" value="Genomic_DNA"/>
</dbReference>
<dbReference type="GeneID" id="57907747"/>
<organism evidence="1 2">
    <name type="scientific">Yersinia frederiksenii</name>
    <dbReference type="NCBI Taxonomy" id="29484"/>
    <lineage>
        <taxon>Bacteria</taxon>
        <taxon>Pseudomonadati</taxon>
        <taxon>Pseudomonadota</taxon>
        <taxon>Gammaproteobacteria</taxon>
        <taxon>Enterobacterales</taxon>
        <taxon>Yersiniaceae</taxon>
        <taxon>Yersinia</taxon>
    </lineage>
</organism>
<gene>
    <name evidence="1" type="ORF">NCTC11470_02859</name>
</gene>
<proteinExistence type="predicted"/>
<name>A0A380PW48_YERFR</name>
<sequence length="52" mass="5960">MQLTVLVDNNTLIDKYLIAEPGVCYITDNPLFLGEIERGNDTRQNFRLFPTS</sequence>
<dbReference type="AlphaFoldDB" id="A0A380PW48"/>
<dbReference type="Proteomes" id="UP000254835">
    <property type="component" value="Unassembled WGS sequence"/>
</dbReference>